<dbReference type="Pfam" id="PF11984">
    <property type="entry name" value="DUF3485"/>
    <property type="match status" value="1"/>
</dbReference>
<keyword evidence="3" id="KW-0614">Plasmid</keyword>
<reference key="1">
    <citation type="submission" date="2010-11" db="EMBL/GenBank/DDBJ databases">
        <title>The complete sequence of plasmid of Isophaera pallida ATCC 43644.</title>
        <authorList>
            <consortium name="US DOE Joint Genome Institute (JGI-PGF)"/>
            <person name="Lucas S."/>
            <person name="Copeland A."/>
            <person name="Lapidus A."/>
            <person name="Bruce D."/>
            <person name="Goodwin L."/>
            <person name="Pitluck S."/>
            <person name="Kyrpides N."/>
            <person name="Mavromatis K."/>
            <person name="Pagani I."/>
            <person name="Ivanova N."/>
            <person name="Saunders E."/>
            <person name="Brettin T."/>
            <person name="Detter J.C."/>
            <person name="Han C."/>
            <person name="Tapia R."/>
            <person name="Land M."/>
            <person name="Hauser L."/>
            <person name="Markowitz V."/>
            <person name="Cheng J.-F."/>
            <person name="Hugenholtz P."/>
            <person name="Woyke T."/>
            <person name="Wu D."/>
            <person name="Eisen J.A."/>
        </authorList>
    </citation>
    <scope>NUCLEOTIDE SEQUENCE</scope>
    <source>
        <strain>ATCC 43644</strain>
    </source>
</reference>
<dbReference type="HOGENOM" id="CLU_952413_0_0_0"/>
<dbReference type="AlphaFoldDB" id="E8R6W1"/>
<dbReference type="InParanoid" id="E8R6W1"/>
<feature type="compositionally biased region" description="Low complexity" evidence="1">
    <location>
        <begin position="261"/>
        <end position="292"/>
    </location>
</feature>
<dbReference type="EMBL" id="CP002354">
    <property type="protein sequence ID" value="ADV64304.1"/>
    <property type="molecule type" value="Genomic_DNA"/>
</dbReference>
<evidence type="ECO:0000259" key="2">
    <source>
        <dbReference type="Pfam" id="PF11984"/>
    </source>
</evidence>
<dbReference type="KEGG" id="ipa:Isop_3748"/>
<reference evidence="3 4" key="2">
    <citation type="journal article" date="2011" name="Stand. Genomic Sci.">
        <title>Complete genome sequence of Isosphaera pallida type strain (IS1B).</title>
        <authorList>
            <consortium name="US DOE Joint Genome Institute (JGI-PGF)"/>
            <person name="Goker M."/>
            <person name="Cleland D."/>
            <person name="Saunders E."/>
            <person name="Lapidus A."/>
            <person name="Nolan M."/>
            <person name="Lucas S."/>
            <person name="Hammon N."/>
            <person name="Deshpande S."/>
            <person name="Cheng J.F."/>
            <person name="Tapia R."/>
            <person name="Han C."/>
            <person name="Goodwin L."/>
            <person name="Pitluck S."/>
            <person name="Liolios K."/>
            <person name="Pagani I."/>
            <person name="Ivanova N."/>
            <person name="Mavromatis K."/>
            <person name="Pati A."/>
            <person name="Chen A."/>
            <person name="Palaniappan K."/>
            <person name="Land M."/>
            <person name="Hauser L."/>
            <person name="Chang Y.J."/>
            <person name="Jeffries C.D."/>
            <person name="Detter J.C."/>
            <person name="Beck B."/>
            <person name="Woyke T."/>
            <person name="Bristow J."/>
            <person name="Eisen J.A."/>
            <person name="Markowitz V."/>
            <person name="Hugenholtz P."/>
            <person name="Kyrpides N.C."/>
            <person name="Klenk H.P."/>
        </authorList>
    </citation>
    <scope>NUCLEOTIDE SEQUENCE [LARGE SCALE GENOMIC DNA]</scope>
    <source>
        <strain evidence="4">ATCC 43644 / DSM 9630 / IS1B</strain>
        <plasmid evidence="4">pISOP01</plasmid>
    </source>
</reference>
<geneLocation type="plasmid" evidence="3 4">
    <name>pISOP01</name>
</geneLocation>
<feature type="domain" description="Methanolan biosynthesis EpsI" evidence="2">
    <location>
        <begin position="19"/>
        <end position="135"/>
    </location>
</feature>
<evidence type="ECO:0000313" key="4">
    <source>
        <dbReference type="Proteomes" id="UP000008631"/>
    </source>
</evidence>
<dbReference type="Proteomes" id="UP000008631">
    <property type="component" value="Plasmid pISOP01"/>
</dbReference>
<protein>
    <recommendedName>
        <fullName evidence="2">Methanolan biosynthesis EpsI domain-containing protein</fullName>
    </recommendedName>
</protein>
<dbReference type="RefSeq" id="WP_013555154.1">
    <property type="nucleotide sequence ID" value="NC_014957.1"/>
</dbReference>
<organism evidence="3 4">
    <name type="scientific">Isosphaera pallida (strain ATCC 43644 / DSM 9630 / IS1B)</name>
    <dbReference type="NCBI Taxonomy" id="575540"/>
    <lineage>
        <taxon>Bacteria</taxon>
        <taxon>Pseudomonadati</taxon>
        <taxon>Planctomycetota</taxon>
        <taxon>Planctomycetia</taxon>
        <taxon>Isosphaerales</taxon>
        <taxon>Isosphaeraceae</taxon>
        <taxon>Isosphaera</taxon>
    </lineage>
</organism>
<accession>E8R6W1</accession>
<dbReference type="InterPro" id="IPR014263">
    <property type="entry name" value="Methanolan_biosynth_EpsI"/>
</dbReference>
<feature type="region of interest" description="Disordered" evidence="1">
    <location>
        <begin position="257"/>
        <end position="292"/>
    </location>
</feature>
<proteinExistence type="predicted"/>
<evidence type="ECO:0000256" key="1">
    <source>
        <dbReference type="SAM" id="MobiDB-lite"/>
    </source>
</evidence>
<keyword evidence="4" id="KW-1185">Reference proteome</keyword>
<gene>
    <name evidence="3" type="ordered locus">Isop_3748</name>
</gene>
<evidence type="ECO:0000313" key="3">
    <source>
        <dbReference type="EMBL" id="ADV64304.1"/>
    </source>
</evidence>
<name>E8R6W1_ISOPI</name>
<sequence length="292" mass="31235">MTNRFGTGLATARGVRLALVVVLLLGSGAWRWIKARQVEDRVQAERLCPIRLADLPLQVGNWTGRDAQLDPIISRNSGATDQLYRRYVDERTGVELEIVILYGPAREMYAHDPQFCYPLAGYQPVGRSTVRVVAIPAGDADPVSAPSRVGIALEAGRASATPPANVLAAPFTASVYTRVGRGETQEVYCGWRLRGEFAASPGMYKTVERLGGMFKIQLARLIRPGELTGNQLPSGAADPGHPIEQFLGEFLPHLQRALDQAGSSPRPRSGSALSSSSPAGLAPPAASVSPTP</sequence>